<evidence type="ECO:0000313" key="4">
    <source>
        <dbReference type="Proteomes" id="UP000236728"/>
    </source>
</evidence>
<dbReference type="AlphaFoldDB" id="A0A1H5WH24"/>
<evidence type="ECO:0000313" key="3">
    <source>
        <dbReference type="EMBL" id="SEF98653.1"/>
    </source>
</evidence>
<feature type="signal peptide" evidence="2">
    <location>
        <begin position="1"/>
        <end position="18"/>
    </location>
</feature>
<organism evidence="3 4">
    <name type="scientific">Bryocella elongata</name>
    <dbReference type="NCBI Taxonomy" id="863522"/>
    <lineage>
        <taxon>Bacteria</taxon>
        <taxon>Pseudomonadati</taxon>
        <taxon>Acidobacteriota</taxon>
        <taxon>Terriglobia</taxon>
        <taxon>Terriglobales</taxon>
        <taxon>Acidobacteriaceae</taxon>
        <taxon>Bryocella</taxon>
    </lineage>
</organism>
<feature type="compositionally biased region" description="Gly residues" evidence="1">
    <location>
        <begin position="279"/>
        <end position="316"/>
    </location>
</feature>
<dbReference type="OrthoDB" id="110723at2"/>
<feature type="region of interest" description="Disordered" evidence="1">
    <location>
        <begin position="279"/>
        <end position="320"/>
    </location>
</feature>
<gene>
    <name evidence="3" type="ORF">SAMN05421819_1573</name>
</gene>
<feature type="chain" id="PRO_5009288281" description="DUF5666 domain-containing protein" evidence="2">
    <location>
        <begin position="19"/>
        <end position="400"/>
    </location>
</feature>
<keyword evidence="4" id="KW-1185">Reference proteome</keyword>
<keyword evidence="2" id="KW-0732">Signal</keyword>
<dbReference type="RefSeq" id="WP_146072069.1">
    <property type="nucleotide sequence ID" value="NZ_FNVA01000002.1"/>
</dbReference>
<dbReference type="EMBL" id="FNVA01000002">
    <property type="protein sequence ID" value="SEF98653.1"/>
    <property type="molecule type" value="Genomic_DNA"/>
</dbReference>
<sequence length="400" mass="39204">MTKTVRTAVLFTASLAIASVAMIPAEMVAQATATPHQSGTVKSVEGDSLTVTNAAGQDYTVKVPAGVSILNVPPGAKSLSTATPGQISDVAVGDKVIVTGTDGDTGTTLTARRVVLMKSAAIADLHAAEEAAWAKGAGGIVKSVDAASGTIVVSSGMKPVTVKTTATTDVKRYANGSVKAADAVKSSIAEIHPGEHLRVRGTKSEDGSTITADAILAGDFKDYSGLISAIDQTAGTITLKDLTTKKSVTVVVGANSDMRAIPEMMARMVAARMKGGAAAGAGAGRPGGAAGAGPGAGPGAGAPGGGAAGGGFGGGEGRPRNMDLGQMLQRLPTQTLAELKPGEAIMIVAMPPMTGSGPATAVTLLSGVEPLLEAAPNGQGVSLSAWSLGGGDAGAAGMPQ</sequence>
<proteinExistence type="predicted"/>
<protein>
    <recommendedName>
        <fullName evidence="5">DUF5666 domain-containing protein</fullName>
    </recommendedName>
</protein>
<evidence type="ECO:0000256" key="2">
    <source>
        <dbReference type="SAM" id="SignalP"/>
    </source>
</evidence>
<accession>A0A1H5WH24</accession>
<evidence type="ECO:0008006" key="5">
    <source>
        <dbReference type="Google" id="ProtNLM"/>
    </source>
</evidence>
<name>A0A1H5WH24_9BACT</name>
<evidence type="ECO:0000256" key="1">
    <source>
        <dbReference type="SAM" id="MobiDB-lite"/>
    </source>
</evidence>
<reference evidence="3 4" key="1">
    <citation type="submission" date="2016-10" db="EMBL/GenBank/DDBJ databases">
        <authorList>
            <person name="de Groot N.N."/>
        </authorList>
    </citation>
    <scope>NUCLEOTIDE SEQUENCE [LARGE SCALE GENOMIC DNA]</scope>
    <source>
        <strain evidence="3 4">DSM 22489</strain>
    </source>
</reference>
<dbReference type="Proteomes" id="UP000236728">
    <property type="component" value="Unassembled WGS sequence"/>
</dbReference>